<dbReference type="InterPro" id="IPR039426">
    <property type="entry name" value="TonB-dep_rcpt-like"/>
</dbReference>
<dbReference type="Gene3D" id="2.60.40.1120">
    <property type="entry name" value="Carboxypeptidase-like, regulatory domain"/>
    <property type="match status" value="1"/>
</dbReference>
<dbReference type="GO" id="GO:0015344">
    <property type="term" value="F:siderophore uptake transmembrane transporter activity"/>
    <property type="evidence" value="ECO:0007669"/>
    <property type="project" value="TreeGrafter"/>
</dbReference>
<dbReference type="InterPro" id="IPR008969">
    <property type="entry name" value="CarboxyPept-like_regulatory"/>
</dbReference>
<gene>
    <name evidence="15" type="ORF">FBGL_00615</name>
    <name evidence="16" type="ORF">SAMN05192550_2078</name>
</gene>
<evidence type="ECO:0000256" key="8">
    <source>
        <dbReference type="ARBA" id="ARBA00023170"/>
    </source>
</evidence>
<dbReference type="GO" id="GO:0009279">
    <property type="term" value="C:cell outer membrane"/>
    <property type="evidence" value="ECO:0007669"/>
    <property type="project" value="UniProtKB-SubCell"/>
</dbReference>
<sequence length="1037" mass="112968">MIQKVLKLLLVFCLFMFHNAKAQNTTVSGKITDAANGIGLPGASVIVKGFPNAGASSDLDGNFTIKVPNKTATLVVSFMGYTTKEVVLNGAGTITISLTEDSQKLNEVVVTALGIKREKKSLTYSAQTVSTKELSEARSLNVANSLSGKVAGLNFSTTGSGVGSSSRITLRGNRSLTGNNQPLYVIDGVPMDNTVTSPATDIGGTTSFDGISNINPDDIDTITVLKGPSAAALYGSRASNGVIVITTKSGSKKGKAQISVSSNFMASSAYNLLNQQNVYGQGAGGVYNALSKTSWGPKMEGQSVAAWQLNHNPNYDGPATYALTPQPNNSLDFFKTGYNWSKNLTASMGNEKTQGYFSYTNTDAKGIVIGNELERHNVNLRLTSSLTDKLKLDVKTNYINQKVDNAISAGEGSIGEALYTMPRSLPYSQYKDYQYIDDAGQIRYNYIDANTLSTLGANPFWLAKRNLRTDERSRIITFASLSYDFTKELSLMVRTGLDQATNKSKVSRYAAVAILNQDFGSYSESIGDNLEMNTDFLLSYKKELGDFKLNANFGGNARNQKNTSLSSGGTLTKRNYFTLTNLQNTTVTPEFSHKKVNSLYGSAQLGYKDYLFLDVTARNDWSSTLPVNNRSFFYPSVGLSGIVTDMLDIKSDWLSFLKVRGSFAQVGNDTDPYLLANQLYFYGFNGGVVQASTLKNNPNLKPEISSSTEFGLNTRFFNNRIGLDFTWFQTDTKDQIFTINLPESSGYSKQVINGGKIQNKGIELVLNAKIVDQPNFSWDATANFATYRTKVLSLAEGQDELNLSTGYERLAQTIVKKGGGYGDLYIRGFKRNGAGEIIVNATTGLPEFTSGFDVLAGNFNPDWTAGLQNTFKYKDFSLSFLIDFRMGGKTISYSQARMAGAGASTITLAGRDGFVVNGVNDNGDGTYSTNTTSITAENYWSQVASRDPKSAEDFVFDATNIRLREVVLGYSLPSEILKKSPFTGVNFSIVGRNLFFFVNKAKYFDPEQGVSVGNLQGIESYNIPSTRDFGFNVKFNF</sequence>
<dbReference type="SUPFAM" id="SSF49464">
    <property type="entry name" value="Carboxypeptidase regulatory domain-like"/>
    <property type="match status" value="1"/>
</dbReference>
<dbReference type="InterPro" id="IPR012910">
    <property type="entry name" value="Plug_dom"/>
</dbReference>
<evidence type="ECO:0000256" key="2">
    <source>
        <dbReference type="ARBA" id="ARBA00022448"/>
    </source>
</evidence>
<reference evidence="16 18" key="3">
    <citation type="submission" date="2016-10" db="EMBL/GenBank/DDBJ databases">
        <authorList>
            <person name="Varghese N."/>
            <person name="Submissions S."/>
        </authorList>
    </citation>
    <scope>NUCLEOTIDE SEQUENCE [LARGE SCALE GENOMIC DNA]</scope>
    <source>
        <strain evidence="16 18">Gm-149</strain>
    </source>
</reference>
<dbReference type="Pfam" id="PF07715">
    <property type="entry name" value="Plug"/>
    <property type="match status" value="1"/>
</dbReference>
<name>A0A1B9DZ93_9FLAO</name>
<dbReference type="Gene3D" id="2.170.130.10">
    <property type="entry name" value="TonB-dependent receptor, plug domain"/>
    <property type="match status" value="1"/>
</dbReference>
<proteinExistence type="inferred from homology"/>
<dbReference type="InterPro" id="IPR036942">
    <property type="entry name" value="Beta-barrel_TonB_sf"/>
</dbReference>
<evidence type="ECO:0000313" key="18">
    <source>
        <dbReference type="Proteomes" id="UP000182367"/>
    </source>
</evidence>
<dbReference type="GO" id="GO:0044718">
    <property type="term" value="P:siderophore transmembrane transport"/>
    <property type="evidence" value="ECO:0007669"/>
    <property type="project" value="TreeGrafter"/>
</dbReference>
<dbReference type="Gene3D" id="2.40.170.20">
    <property type="entry name" value="TonB-dependent receptor, beta-barrel domain"/>
    <property type="match status" value="1"/>
</dbReference>
<evidence type="ECO:0000313" key="16">
    <source>
        <dbReference type="EMBL" id="SDJ42876.1"/>
    </source>
</evidence>
<keyword evidence="5 12" id="KW-0732">Signal</keyword>
<dbReference type="OrthoDB" id="9768177at2"/>
<evidence type="ECO:0000256" key="1">
    <source>
        <dbReference type="ARBA" id="ARBA00004571"/>
    </source>
</evidence>
<dbReference type="Pfam" id="PF13715">
    <property type="entry name" value="CarbopepD_reg_2"/>
    <property type="match status" value="1"/>
</dbReference>
<evidence type="ECO:0000313" key="17">
    <source>
        <dbReference type="Proteomes" id="UP000093226"/>
    </source>
</evidence>
<keyword evidence="6 11" id="KW-0798">TonB box</keyword>
<evidence type="ECO:0000256" key="9">
    <source>
        <dbReference type="ARBA" id="ARBA00023237"/>
    </source>
</evidence>
<keyword evidence="7 10" id="KW-0472">Membrane</keyword>
<dbReference type="NCBIfam" id="TIGR04056">
    <property type="entry name" value="OMP_RagA_SusC"/>
    <property type="match status" value="1"/>
</dbReference>
<evidence type="ECO:0000256" key="4">
    <source>
        <dbReference type="ARBA" id="ARBA00022692"/>
    </source>
</evidence>
<accession>A0A1B9DZ93</accession>
<dbReference type="SUPFAM" id="SSF56935">
    <property type="entry name" value="Porins"/>
    <property type="match status" value="1"/>
</dbReference>
<dbReference type="InterPro" id="IPR000531">
    <property type="entry name" value="Beta-barrel_TonB"/>
</dbReference>
<dbReference type="Pfam" id="PF00593">
    <property type="entry name" value="TonB_dep_Rec_b-barrel"/>
    <property type="match status" value="1"/>
</dbReference>
<dbReference type="STRING" id="551990.SAMN05192550_2078"/>
<dbReference type="InterPro" id="IPR023996">
    <property type="entry name" value="TonB-dep_OMP_SusC/RagA"/>
</dbReference>
<evidence type="ECO:0000256" key="6">
    <source>
        <dbReference type="ARBA" id="ARBA00023077"/>
    </source>
</evidence>
<comment type="subcellular location">
    <subcellularLocation>
        <location evidence="1 10">Cell outer membrane</location>
        <topology evidence="1 10">Multi-pass membrane protein</topology>
    </subcellularLocation>
</comment>
<dbReference type="AlphaFoldDB" id="A0A1B9DZ93"/>
<dbReference type="NCBIfam" id="TIGR04057">
    <property type="entry name" value="SusC_RagA_signa"/>
    <property type="match status" value="1"/>
</dbReference>
<evidence type="ECO:0000313" key="15">
    <source>
        <dbReference type="EMBL" id="OCB75004.1"/>
    </source>
</evidence>
<dbReference type="InterPro" id="IPR037066">
    <property type="entry name" value="Plug_dom_sf"/>
</dbReference>
<evidence type="ECO:0000256" key="10">
    <source>
        <dbReference type="PROSITE-ProRule" id="PRU01360"/>
    </source>
</evidence>
<reference evidence="17" key="1">
    <citation type="submission" date="2016-03" db="EMBL/GenBank/DDBJ databases">
        <title>Draft genome sequence of Paenibacillus glacialis DSM 22343.</title>
        <authorList>
            <person name="Shin S.-K."/>
            <person name="Yi H."/>
        </authorList>
    </citation>
    <scope>NUCLEOTIDE SEQUENCE [LARGE SCALE GENOMIC DNA]</scope>
    <source>
        <strain evidence="17">NBRC 105008</strain>
    </source>
</reference>
<evidence type="ECO:0000256" key="3">
    <source>
        <dbReference type="ARBA" id="ARBA00022452"/>
    </source>
</evidence>
<keyword evidence="18" id="KW-1185">Reference proteome</keyword>
<keyword evidence="3 10" id="KW-1134">Transmembrane beta strand</keyword>
<feature type="domain" description="TonB-dependent receptor-like beta-barrel" evidence="13">
    <location>
        <begin position="432"/>
        <end position="905"/>
    </location>
</feature>
<dbReference type="EMBL" id="LVEO01000001">
    <property type="protein sequence ID" value="OCB75004.1"/>
    <property type="molecule type" value="Genomic_DNA"/>
</dbReference>
<evidence type="ECO:0000259" key="13">
    <source>
        <dbReference type="Pfam" id="PF00593"/>
    </source>
</evidence>
<dbReference type="EMBL" id="FNEO01000003">
    <property type="protein sequence ID" value="SDJ42876.1"/>
    <property type="molecule type" value="Genomic_DNA"/>
</dbReference>
<dbReference type="PROSITE" id="PS52016">
    <property type="entry name" value="TONB_DEPENDENT_REC_3"/>
    <property type="match status" value="1"/>
</dbReference>
<evidence type="ECO:0000256" key="11">
    <source>
        <dbReference type="RuleBase" id="RU003357"/>
    </source>
</evidence>
<feature type="domain" description="TonB-dependent receptor plug" evidence="14">
    <location>
        <begin position="119"/>
        <end position="242"/>
    </location>
</feature>
<dbReference type="Proteomes" id="UP000093226">
    <property type="component" value="Unassembled WGS sequence"/>
</dbReference>
<reference evidence="15" key="2">
    <citation type="submission" date="2016-03" db="EMBL/GenBank/DDBJ databases">
        <authorList>
            <person name="Ploux O."/>
        </authorList>
    </citation>
    <scope>NUCLEOTIDE SEQUENCE</scope>
    <source>
        <strain evidence="15">NBRC 105008</strain>
    </source>
</reference>
<feature type="signal peptide" evidence="12">
    <location>
        <begin position="1"/>
        <end position="22"/>
    </location>
</feature>
<evidence type="ECO:0000256" key="7">
    <source>
        <dbReference type="ARBA" id="ARBA00023136"/>
    </source>
</evidence>
<keyword evidence="4 10" id="KW-0812">Transmembrane</keyword>
<organism evidence="15 17">
    <name type="scientific">Flavobacterium glycines</name>
    <dbReference type="NCBI Taxonomy" id="551990"/>
    <lineage>
        <taxon>Bacteria</taxon>
        <taxon>Pseudomonadati</taxon>
        <taxon>Bacteroidota</taxon>
        <taxon>Flavobacteriia</taxon>
        <taxon>Flavobacteriales</taxon>
        <taxon>Flavobacteriaceae</taxon>
        <taxon>Flavobacterium</taxon>
    </lineage>
</organism>
<keyword evidence="8" id="KW-0675">Receptor</keyword>
<dbReference type="InterPro" id="IPR023997">
    <property type="entry name" value="TonB-dep_OMP_SusC/RagA_CS"/>
</dbReference>
<comment type="caution">
    <text evidence="15">The sequence shown here is derived from an EMBL/GenBank/DDBJ whole genome shotgun (WGS) entry which is preliminary data.</text>
</comment>
<dbReference type="Proteomes" id="UP000182367">
    <property type="component" value="Unassembled WGS sequence"/>
</dbReference>
<keyword evidence="2 10" id="KW-0813">Transport</keyword>
<dbReference type="RefSeq" id="WP_066323725.1">
    <property type="nucleotide sequence ID" value="NZ_BJVF01000003.1"/>
</dbReference>
<keyword evidence="9 10" id="KW-0998">Cell outer membrane</keyword>
<evidence type="ECO:0000259" key="14">
    <source>
        <dbReference type="Pfam" id="PF07715"/>
    </source>
</evidence>
<evidence type="ECO:0000256" key="12">
    <source>
        <dbReference type="SAM" id="SignalP"/>
    </source>
</evidence>
<protein>
    <submittedName>
        <fullName evidence="15">SusC/RagA family TonB-linked outer membrane protein</fullName>
    </submittedName>
    <submittedName>
        <fullName evidence="16">TonB-linked outer membrane protein, SusC/RagA family</fullName>
    </submittedName>
</protein>
<comment type="similarity">
    <text evidence="10 11">Belongs to the TonB-dependent receptor family.</text>
</comment>
<feature type="chain" id="PRO_5008624948" evidence="12">
    <location>
        <begin position="23"/>
        <end position="1037"/>
    </location>
</feature>
<dbReference type="PANTHER" id="PTHR30069:SF29">
    <property type="entry name" value="HEMOGLOBIN AND HEMOGLOBIN-HAPTOGLOBIN-BINDING PROTEIN 1-RELATED"/>
    <property type="match status" value="1"/>
</dbReference>
<evidence type="ECO:0000256" key="5">
    <source>
        <dbReference type="ARBA" id="ARBA00022729"/>
    </source>
</evidence>
<dbReference type="PANTHER" id="PTHR30069">
    <property type="entry name" value="TONB-DEPENDENT OUTER MEMBRANE RECEPTOR"/>
    <property type="match status" value="1"/>
</dbReference>